<evidence type="ECO:0000313" key="2">
    <source>
        <dbReference type="EMBL" id="CAK7904889.1"/>
    </source>
</evidence>
<name>A0ABP0EBB9_9ASCO</name>
<gene>
    <name evidence="2" type="ORF">CAAN4_D11496</name>
</gene>
<keyword evidence="1" id="KW-0472">Membrane</keyword>
<sequence>MLSRVGLNTFRVARRNAAQNARFLTTKNSIVDHTNGKVIKLSDPNHPELGDYPIITPVLAQSKDPYAKYDDQQNRRNNNDPLHHDEDMLDMWSPDYYQFVSDKTALKQNGIFFGLFFGFGAVLYYFQLNPEKPAMPRSFPYGGLAKELGSGSAEDDEFYRVKPDLTAETELGFLTASEQIAENRKVYEKANAEFLSS</sequence>
<dbReference type="EMBL" id="OZ004256">
    <property type="protein sequence ID" value="CAK7904889.1"/>
    <property type="molecule type" value="Genomic_DNA"/>
</dbReference>
<keyword evidence="1" id="KW-0812">Transmembrane</keyword>
<dbReference type="PANTHER" id="PTHR12840:SF1">
    <property type="entry name" value="NADH DEHYDROGENASE [UBIQUINONE] 1 BETA SUBCOMPLEX SUBUNIT 8, MITOCHONDRIAL"/>
    <property type="match status" value="1"/>
</dbReference>
<keyword evidence="1" id="KW-1133">Transmembrane helix</keyword>
<evidence type="ECO:0000256" key="1">
    <source>
        <dbReference type="SAM" id="Phobius"/>
    </source>
</evidence>
<reference evidence="2 3" key="1">
    <citation type="submission" date="2024-01" db="EMBL/GenBank/DDBJ databases">
        <authorList>
            <consortium name="Genoscope - CEA"/>
            <person name="William W."/>
        </authorList>
    </citation>
    <scope>NUCLEOTIDE SEQUENCE [LARGE SCALE GENOMIC DNA]</scope>
    <source>
        <strain evidence="2 3">29B2s-10</strain>
    </source>
</reference>
<accession>A0ABP0EBB9</accession>
<organism evidence="2 3">
    <name type="scientific">[Candida] anglica</name>
    <dbReference type="NCBI Taxonomy" id="148631"/>
    <lineage>
        <taxon>Eukaryota</taxon>
        <taxon>Fungi</taxon>
        <taxon>Dikarya</taxon>
        <taxon>Ascomycota</taxon>
        <taxon>Saccharomycotina</taxon>
        <taxon>Pichiomycetes</taxon>
        <taxon>Debaryomycetaceae</taxon>
        <taxon>Kurtzmaniella</taxon>
    </lineage>
</organism>
<dbReference type="InterPro" id="IPR008699">
    <property type="entry name" value="NDUFB8"/>
</dbReference>
<evidence type="ECO:0000313" key="3">
    <source>
        <dbReference type="Proteomes" id="UP001497600"/>
    </source>
</evidence>
<proteinExistence type="predicted"/>
<dbReference type="Proteomes" id="UP001497600">
    <property type="component" value="Chromosome D"/>
</dbReference>
<protein>
    <submittedName>
        <fullName evidence="2">Uncharacterized protein</fullName>
    </submittedName>
</protein>
<dbReference type="Pfam" id="PF05821">
    <property type="entry name" value="NDUF_B8"/>
    <property type="match status" value="1"/>
</dbReference>
<dbReference type="PANTHER" id="PTHR12840">
    <property type="entry name" value="NADH-UBIQUINONE OXIDOREDUCTASE ASHI SUBUNIT"/>
    <property type="match status" value="1"/>
</dbReference>
<keyword evidence="3" id="KW-1185">Reference proteome</keyword>
<feature type="transmembrane region" description="Helical" evidence="1">
    <location>
        <begin position="110"/>
        <end position="128"/>
    </location>
</feature>